<evidence type="ECO:0000313" key="2">
    <source>
        <dbReference type="Proteomes" id="UP000176740"/>
    </source>
</evidence>
<dbReference type="PROSITE" id="PS51257">
    <property type="entry name" value="PROKAR_LIPOPROTEIN"/>
    <property type="match status" value="1"/>
</dbReference>
<organism evidence="1 2">
    <name type="scientific">Candidatus Curtissbacteria bacterium RIFCSPLOWO2_01_FULL_38_11b</name>
    <dbReference type="NCBI Taxonomy" id="1797725"/>
    <lineage>
        <taxon>Bacteria</taxon>
        <taxon>Candidatus Curtissiibacteriota</taxon>
    </lineage>
</organism>
<reference evidence="1 2" key="1">
    <citation type="journal article" date="2016" name="Nat. Commun.">
        <title>Thousands of microbial genomes shed light on interconnected biogeochemical processes in an aquifer system.</title>
        <authorList>
            <person name="Anantharaman K."/>
            <person name="Brown C.T."/>
            <person name="Hug L.A."/>
            <person name="Sharon I."/>
            <person name="Castelle C.J."/>
            <person name="Probst A.J."/>
            <person name="Thomas B.C."/>
            <person name="Singh A."/>
            <person name="Wilkins M.J."/>
            <person name="Karaoz U."/>
            <person name="Brodie E.L."/>
            <person name="Williams K.H."/>
            <person name="Hubbard S.S."/>
            <person name="Banfield J.F."/>
        </authorList>
    </citation>
    <scope>NUCLEOTIDE SEQUENCE [LARGE SCALE GENOMIC DNA]</scope>
</reference>
<name>A0A1F5H1U5_9BACT</name>
<sequence length="134" mass="14751">MKHIILVVLVSLILAGCLPSIQREKGPDATGEFIKGQVVRGFPGLPLYPKSQVIETYGSIEGYGGSFVSKDKLSKVVNFYGPTLGQLGWETVLRKKSESYYVYEIKNDNFIGEVIINIASDNKQTAITVALEPR</sequence>
<dbReference type="AlphaFoldDB" id="A0A1F5H1U5"/>
<comment type="caution">
    <text evidence="1">The sequence shown here is derived from an EMBL/GenBank/DDBJ whole genome shotgun (WGS) entry which is preliminary data.</text>
</comment>
<accession>A0A1F5H1U5</accession>
<evidence type="ECO:0000313" key="1">
    <source>
        <dbReference type="EMBL" id="OGD98132.1"/>
    </source>
</evidence>
<gene>
    <name evidence="1" type="ORF">A3A49_01620</name>
</gene>
<protein>
    <recommendedName>
        <fullName evidence="3">Lipoprotein</fullName>
    </recommendedName>
</protein>
<proteinExistence type="predicted"/>
<evidence type="ECO:0008006" key="3">
    <source>
        <dbReference type="Google" id="ProtNLM"/>
    </source>
</evidence>
<dbReference type="STRING" id="1797725.A3A49_01620"/>
<dbReference type="Proteomes" id="UP000176740">
    <property type="component" value="Unassembled WGS sequence"/>
</dbReference>
<dbReference type="EMBL" id="MFBO01000015">
    <property type="protein sequence ID" value="OGD98132.1"/>
    <property type="molecule type" value="Genomic_DNA"/>
</dbReference>